<reference evidence="2 3" key="1">
    <citation type="submission" date="2020-02" db="EMBL/GenBank/DDBJ databases">
        <title>Acidophilic actinobacteria isolated from forest soil.</title>
        <authorList>
            <person name="Golinska P."/>
        </authorList>
    </citation>
    <scope>NUCLEOTIDE SEQUENCE [LARGE SCALE GENOMIC DNA]</scope>
    <source>
        <strain evidence="2 3">NL8</strain>
    </source>
</reference>
<dbReference type="EMBL" id="JAAFYZ010000020">
    <property type="protein sequence ID" value="MBS2546954.1"/>
    <property type="molecule type" value="Genomic_DNA"/>
</dbReference>
<feature type="region of interest" description="Disordered" evidence="1">
    <location>
        <begin position="1"/>
        <end position="23"/>
    </location>
</feature>
<gene>
    <name evidence="2" type="ORF">KGQ19_08740</name>
</gene>
<protein>
    <submittedName>
        <fullName evidence="2">Uncharacterized protein</fullName>
    </submittedName>
</protein>
<dbReference type="Proteomes" id="UP000730482">
    <property type="component" value="Unassembled WGS sequence"/>
</dbReference>
<comment type="caution">
    <text evidence="2">The sequence shown here is derived from an EMBL/GenBank/DDBJ whole genome shotgun (WGS) entry which is preliminary data.</text>
</comment>
<name>A0ABS5KLR5_9ACTN</name>
<sequence length="163" mass="17754">MTPLDRDAPQGSDARPKTRPKQALIRPDQQTALDHLARELHDARSVKGERITANTVLRVAIDGLVEHGNQLHGDNEVQLLASWREFLGIAAPLGTLEPGLSDLVNGLDGARNRVSDQITVGMLIRIAVAGLARHRSALHGTTESELLASWLEFLDKREAAADH</sequence>
<organism evidence="2 3">
    <name type="scientific">Catenulispora pinistramenti</name>
    <dbReference type="NCBI Taxonomy" id="2705254"/>
    <lineage>
        <taxon>Bacteria</taxon>
        <taxon>Bacillati</taxon>
        <taxon>Actinomycetota</taxon>
        <taxon>Actinomycetes</taxon>
        <taxon>Catenulisporales</taxon>
        <taxon>Catenulisporaceae</taxon>
        <taxon>Catenulispora</taxon>
    </lineage>
</organism>
<evidence type="ECO:0000256" key="1">
    <source>
        <dbReference type="SAM" id="MobiDB-lite"/>
    </source>
</evidence>
<accession>A0ABS5KLR5</accession>
<evidence type="ECO:0000313" key="2">
    <source>
        <dbReference type="EMBL" id="MBS2546954.1"/>
    </source>
</evidence>
<keyword evidence="3" id="KW-1185">Reference proteome</keyword>
<proteinExistence type="predicted"/>
<dbReference type="RefSeq" id="WP_212008562.1">
    <property type="nucleotide sequence ID" value="NZ_JAAFYZ010000020.1"/>
</dbReference>
<evidence type="ECO:0000313" key="3">
    <source>
        <dbReference type="Proteomes" id="UP000730482"/>
    </source>
</evidence>